<dbReference type="InterPro" id="IPR039685">
    <property type="entry name" value="FANCE"/>
</dbReference>
<protein>
    <recommendedName>
        <fullName evidence="1">Fanconi Anaemia group E protein C-terminal domain-containing protein</fullName>
    </recommendedName>
</protein>
<reference evidence="3" key="1">
    <citation type="submission" date="2016-06" db="EMBL/GenBank/DDBJ databases">
        <title>De novo assembly and RNA-Seq shows season-dependent expression and editing in black bear kidneys.</title>
        <authorList>
            <person name="Korstanje R."/>
            <person name="Srivastava A."/>
            <person name="Sarsani V.K."/>
            <person name="Sheehan S.M."/>
            <person name="Seger R.L."/>
            <person name="Barter M.E."/>
            <person name="Lindqvist C."/>
            <person name="Brody L.C."/>
            <person name="Mullikin J.C."/>
        </authorList>
    </citation>
    <scope>NUCLEOTIDE SEQUENCE [LARGE SCALE GENOMIC DNA]</scope>
</reference>
<dbReference type="Proteomes" id="UP000291022">
    <property type="component" value="Unassembled WGS sequence"/>
</dbReference>
<dbReference type="AlphaFoldDB" id="A0A452RGF9"/>
<proteinExistence type="predicted"/>
<dbReference type="InterPro" id="IPR021025">
    <property type="entry name" value="Fanconi_anaemia_gr_E_prot_C"/>
</dbReference>
<organism evidence="2 3">
    <name type="scientific">Ursus americanus</name>
    <name type="common">American black bear</name>
    <name type="synonym">Euarctos americanus</name>
    <dbReference type="NCBI Taxonomy" id="9643"/>
    <lineage>
        <taxon>Eukaryota</taxon>
        <taxon>Metazoa</taxon>
        <taxon>Chordata</taxon>
        <taxon>Craniata</taxon>
        <taxon>Vertebrata</taxon>
        <taxon>Euteleostomi</taxon>
        <taxon>Mammalia</taxon>
        <taxon>Eutheria</taxon>
        <taxon>Laurasiatheria</taxon>
        <taxon>Carnivora</taxon>
        <taxon>Caniformia</taxon>
        <taxon>Ursidae</taxon>
        <taxon>Ursus</taxon>
    </lineage>
</organism>
<evidence type="ECO:0000259" key="1">
    <source>
        <dbReference type="Pfam" id="PF11510"/>
    </source>
</evidence>
<accession>A0A452RGF9</accession>
<evidence type="ECO:0000313" key="2">
    <source>
        <dbReference type="Ensembl" id="ENSUAMP00000017928.1"/>
    </source>
</evidence>
<name>A0A452RGF9_URSAM</name>
<dbReference type="STRING" id="9643.ENSUAMP00000017928"/>
<dbReference type="GO" id="GO:0043240">
    <property type="term" value="C:Fanconi anaemia nuclear complex"/>
    <property type="evidence" value="ECO:0007669"/>
    <property type="project" value="InterPro"/>
</dbReference>
<dbReference type="PANTHER" id="PTHR32094:SF5">
    <property type="entry name" value="FANCONI ANEMIA GROUP E PROTEIN"/>
    <property type="match status" value="1"/>
</dbReference>
<reference evidence="2" key="3">
    <citation type="submission" date="2025-09" db="UniProtKB">
        <authorList>
            <consortium name="Ensembl"/>
        </authorList>
    </citation>
    <scope>IDENTIFICATION</scope>
</reference>
<feature type="domain" description="Fanconi Anaemia group E protein C-terminal" evidence="1">
    <location>
        <begin position="1"/>
        <end position="55"/>
    </location>
</feature>
<dbReference type="PANTHER" id="PTHR32094">
    <property type="entry name" value="FANCONI ANEMIA GROUP E PROTEIN"/>
    <property type="match status" value="1"/>
</dbReference>
<dbReference type="Pfam" id="PF11510">
    <property type="entry name" value="FA_FANCE"/>
    <property type="match status" value="1"/>
</dbReference>
<dbReference type="GO" id="GO:0036297">
    <property type="term" value="P:interstrand cross-link repair"/>
    <property type="evidence" value="ECO:0007669"/>
    <property type="project" value="InterPro"/>
</dbReference>
<dbReference type="Ensembl" id="ENSUAMT00000020062.1">
    <property type="protein sequence ID" value="ENSUAMP00000017928.1"/>
    <property type="gene ID" value="ENSUAMG00000014225.1"/>
</dbReference>
<reference evidence="2" key="2">
    <citation type="submission" date="2025-08" db="UniProtKB">
        <authorList>
            <consortium name="Ensembl"/>
        </authorList>
    </citation>
    <scope>IDENTIFICATION</scope>
</reference>
<sequence length="183" mass="19287">MDLLCAQLQLPQLSDPAVLQLCTWLLSLSPDLSLSNATVLTKSLFLRRVGALLPPAHDRPDLLLCQVCLSCLQSPSWPRLCPLGSQHPSLQGALEVVYSVSKDTLHSVPSSPAICPQTSPLCCSLSRSSSNRVTVLPYEGRGPGARHTDSNAGVSGQASILPYPHALAPARPAAAIPELEPAG</sequence>
<evidence type="ECO:0000313" key="3">
    <source>
        <dbReference type="Proteomes" id="UP000291022"/>
    </source>
</evidence>
<dbReference type="Gene3D" id="1.25.40.480">
    <property type="match status" value="1"/>
</dbReference>
<keyword evidence="3" id="KW-1185">Reference proteome</keyword>